<protein>
    <submittedName>
        <fullName evidence="1">Uncharacterized protein</fullName>
    </submittedName>
</protein>
<organism evidence="1">
    <name type="scientific">Heliothis virescens</name>
    <name type="common">Tobacco budworm moth</name>
    <dbReference type="NCBI Taxonomy" id="7102"/>
    <lineage>
        <taxon>Eukaryota</taxon>
        <taxon>Metazoa</taxon>
        <taxon>Ecdysozoa</taxon>
        <taxon>Arthropoda</taxon>
        <taxon>Hexapoda</taxon>
        <taxon>Insecta</taxon>
        <taxon>Pterygota</taxon>
        <taxon>Neoptera</taxon>
        <taxon>Endopterygota</taxon>
        <taxon>Lepidoptera</taxon>
        <taxon>Glossata</taxon>
        <taxon>Ditrysia</taxon>
        <taxon>Noctuoidea</taxon>
        <taxon>Noctuidae</taxon>
        <taxon>Heliothinae</taxon>
        <taxon>Heliothis</taxon>
    </lineage>
</organism>
<comment type="caution">
    <text evidence="1">The sequence shown here is derived from an EMBL/GenBank/DDBJ whole genome shotgun (WGS) entry which is preliminary data.</text>
</comment>
<dbReference type="AlphaFoldDB" id="A0A2A4K0U5"/>
<proteinExistence type="predicted"/>
<accession>A0A2A4K0U5</accession>
<name>A0A2A4K0U5_HELVI</name>
<reference evidence="1" key="1">
    <citation type="submission" date="2017-09" db="EMBL/GenBank/DDBJ databases">
        <title>Contemporary evolution of a Lepidopteran species, Heliothis virescens, in response to modern agricultural practices.</title>
        <authorList>
            <person name="Fritz M.L."/>
            <person name="Deyonke A.M."/>
            <person name="Papanicolaou A."/>
            <person name="Micinski S."/>
            <person name="Westbrook J."/>
            <person name="Gould F."/>
        </authorList>
    </citation>
    <scope>NUCLEOTIDE SEQUENCE [LARGE SCALE GENOMIC DNA]</scope>
    <source>
        <strain evidence="1">HvINT-</strain>
        <tissue evidence="1">Whole body</tissue>
    </source>
</reference>
<dbReference type="EMBL" id="NWSH01000316">
    <property type="protein sequence ID" value="PCG77514.1"/>
    <property type="molecule type" value="Genomic_DNA"/>
</dbReference>
<evidence type="ECO:0000313" key="1">
    <source>
        <dbReference type="EMBL" id="PCG77514.1"/>
    </source>
</evidence>
<sequence length="162" mass="17418">MSPRGAGRPLAVAVSRPRCANVSAVFCPRVEIAAWLVWSGSLRAARPVSVRGVPSAGCMVARARVRGMSSTGGSEGSGRADARWPVGILRRSGARAARRVLHVKYRSVPPAPSPAPPVLPLDIDDTVSCFCRCVPAFWPLRYLCVLSTVIPHFYLALRCEHC</sequence>
<gene>
    <name evidence="1" type="ORF">B5V51_7147</name>
</gene>